<evidence type="ECO:0000313" key="5">
    <source>
        <dbReference type="Proteomes" id="UP000799291"/>
    </source>
</evidence>
<feature type="domain" description="Beta-lactamase-related" evidence="3">
    <location>
        <begin position="36"/>
        <end position="412"/>
    </location>
</feature>
<dbReference type="InterPro" id="IPR012338">
    <property type="entry name" value="Beta-lactam/transpept-like"/>
</dbReference>
<evidence type="ECO:0000259" key="3">
    <source>
        <dbReference type="Pfam" id="PF00144"/>
    </source>
</evidence>
<dbReference type="AlphaFoldDB" id="A0A6G1IQP5"/>
<gene>
    <name evidence="4" type="ORF">K458DRAFT_421414</name>
</gene>
<dbReference type="Pfam" id="PF00144">
    <property type="entry name" value="Beta-lactamase"/>
    <property type="match status" value="1"/>
</dbReference>
<dbReference type="InterPro" id="IPR001466">
    <property type="entry name" value="Beta-lactam-related"/>
</dbReference>
<evidence type="ECO:0000256" key="2">
    <source>
        <dbReference type="ARBA" id="ARBA00022801"/>
    </source>
</evidence>
<sequence>MSMHNPAVAANHTSDAGQLRASTMKEFESVLEKATEKGTDGVPGAAMAVIDKDGNFVYKHVKGFNGVAKDAQPLEFDQTYFIASCTKLIASIAALQAVERGLVGLDDPLDKHIPELTSQPIITAKGGGKGFDLSEPTKSTTLRHLLTHSSGSAYDVMNPTLALWRQSRGETPNFSMTGLVAKDYAQPRIFEAGEGWMYGPGLDWTSFLVSRLTQKGFEEYVEENIAKPLGIKSFTWHLSRKPEVEKKLMQLSERKEDGTLAEGQTPVWPEPIDEAGGAGLYSNVSDYLLVLSDLLKDSPTLLTPTSIEALFTPQFATDSKAQKTMYALGEFTWAPVTGRSAEGVVPNHALGGFIATHDIERENYFKPKGTLTWSGMPNLAWNINRERGLATFFATQVVPWNDEKSQALGAAFETAVWRNLSA</sequence>
<name>A0A6G1IQP5_9PLEO</name>
<dbReference type="PANTHER" id="PTHR43283:SF17">
    <property type="entry name" value="(LOVD), PUTATIVE (AFU_ORTHOLOGUE AFUA_5G00920)-RELATED"/>
    <property type="match status" value="1"/>
</dbReference>
<dbReference type="EMBL" id="MU005596">
    <property type="protein sequence ID" value="KAF2680475.1"/>
    <property type="molecule type" value="Genomic_DNA"/>
</dbReference>
<dbReference type="Gene3D" id="3.40.710.10">
    <property type="entry name" value="DD-peptidase/beta-lactamase superfamily"/>
    <property type="match status" value="1"/>
</dbReference>
<evidence type="ECO:0000313" key="4">
    <source>
        <dbReference type="EMBL" id="KAF2680475.1"/>
    </source>
</evidence>
<dbReference type="SUPFAM" id="SSF56601">
    <property type="entry name" value="beta-lactamase/transpeptidase-like"/>
    <property type="match status" value="1"/>
</dbReference>
<reference evidence="4" key="1">
    <citation type="journal article" date="2020" name="Stud. Mycol.">
        <title>101 Dothideomycetes genomes: a test case for predicting lifestyles and emergence of pathogens.</title>
        <authorList>
            <person name="Haridas S."/>
            <person name="Albert R."/>
            <person name="Binder M."/>
            <person name="Bloem J."/>
            <person name="Labutti K."/>
            <person name="Salamov A."/>
            <person name="Andreopoulos B."/>
            <person name="Baker S."/>
            <person name="Barry K."/>
            <person name="Bills G."/>
            <person name="Bluhm B."/>
            <person name="Cannon C."/>
            <person name="Castanera R."/>
            <person name="Culley D."/>
            <person name="Daum C."/>
            <person name="Ezra D."/>
            <person name="Gonzalez J."/>
            <person name="Henrissat B."/>
            <person name="Kuo A."/>
            <person name="Liang C."/>
            <person name="Lipzen A."/>
            <person name="Lutzoni F."/>
            <person name="Magnuson J."/>
            <person name="Mondo S."/>
            <person name="Nolan M."/>
            <person name="Ohm R."/>
            <person name="Pangilinan J."/>
            <person name="Park H.-J."/>
            <person name="Ramirez L."/>
            <person name="Alfaro M."/>
            <person name="Sun H."/>
            <person name="Tritt A."/>
            <person name="Yoshinaga Y."/>
            <person name="Zwiers L.-H."/>
            <person name="Turgeon B."/>
            <person name="Goodwin S."/>
            <person name="Spatafora J."/>
            <person name="Crous P."/>
            <person name="Grigoriev I."/>
        </authorList>
    </citation>
    <scope>NUCLEOTIDE SEQUENCE</scope>
    <source>
        <strain evidence="4">CBS 122367</strain>
    </source>
</reference>
<comment type="similarity">
    <text evidence="1">Belongs to the class-A beta-lactamase family.</text>
</comment>
<dbReference type="OrthoDB" id="428260at2759"/>
<accession>A0A6G1IQP5</accession>
<organism evidence="4 5">
    <name type="scientific">Lentithecium fluviatile CBS 122367</name>
    <dbReference type="NCBI Taxonomy" id="1168545"/>
    <lineage>
        <taxon>Eukaryota</taxon>
        <taxon>Fungi</taxon>
        <taxon>Dikarya</taxon>
        <taxon>Ascomycota</taxon>
        <taxon>Pezizomycotina</taxon>
        <taxon>Dothideomycetes</taxon>
        <taxon>Pleosporomycetidae</taxon>
        <taxon>Pleosporales</taxon>
        <taxon>Massarineae</taxon>
        <taxon>Lentitheciaceae</taxon>
        <taxon>Lentithecium</taxon>
    </lineage>
</organism>
<dbReference type="GO" id="GO:0016787">
    <property type="term" value="F:hydrolase activity"/>
    <property type="evidence" value="ECO:0007669"/>
    <property type="project" value="UniProtKB-KW"/>
</dbReference>
<dbReference type="PANTHER" id="PTHR43283">
    <property type="entry name" value="BETA-LACTAMASE-RELATED"/>
    <property type="match status" value="1"/>
</dbReference>
<protein>
    <submittedName>
        <fullName evidence="4">Beta-lactamase class C and other penicillin binding protein</fullName>
    </submittedName>
</protein>
<evidence type="ECO:0000256" key="1">
    <source>
        <dbReference type="ARBA" id="ARBA00009009"/>
    </source>
</evidence>
<proteinExistence type="inferred from homology"/>
<keyword evidence="5" id="KW-1185">Reference proteome</keyword>
<dbReference type="Proteomes" id="UP000799291">
    <property type="component" value="Unassembled WGS sequence"/>
</dbReference>
<dbReference type="InterPro" id="IPR050789">
    <property type="entry name" value="Diverse_Enzym_Activities"/>
</dbReference>
<keyword evidence="2" id="KW-0378">Hydrolase</keyword>